<dbReference type="InterPro" id="IPR011006">
    <property type="entry name" value="CheY-like_superfamily"/>
</dbReference>
<dbReference type="Pfam" id="PF02518">
    <property type="entry name" value="HATPase_c"/>
    <property type="match status" value="1"/>
</dbReference>
<evidence type="ECO:0000256" key="3">
    <source>
        <dbReference type="PROSITE-ProRule" id="PRU00169"/>
    </source>
</evidence>
<dbReference type="SUPFAM" id="SSF53822">
    <property type="entry name" value="Periplasmic binding protein-like I"/>
    <property type="match status" value="2"/>
</dbReference>
<dbReference type="SUPFAM" id="SSF52172">
    <property type="entry name" value="CheY-like"/>
    <property type="match status" value="1"/>
</dbReference>
<dbReference type="InterPro" id="IPR025997">
    <property type="entry name" value="SBP_2_dom"/>
</dbReference>
<dbReference type="CDD" id="cd00082">
    <property type="entry name" value="HisKA"/>
    <property type="match status" value="1"/>
</dbReference>
<dbReference type="Pfam" id="PF00069">
    <property type="entry name" value="Pkinase"/>
    <property type="match status" value="1"/>
</dbReference>
<feature type="compositionally biased region" description="Gly residues" evidence="4">
    <location>
        <begin position="889"/>
        <end position="899"/>
    </location>
</feature>
<reference evidence="9" key="1">
    <citation type="submission" date="2020-12" db="EMBL/GenBank/DDBJ databases">
        <title>Metabolic potential, ecology and presence of endohyphal bacteria is reflected in genomic diversity of Mucoromycotina.</title>
        <authorList>
            <person name="Muszewska A."/>
            <person name="Okrasinska A."/>
            <person name="Steczkiewicz K."/>
            <person name="Drgas O."/>
            <person name="Orlowska M."/>
            <person name="Perlinska-Lenart U."/>
            <person name="Aleksandrzak-Piekarczyk T."/>
            <person name="Szatraj K."/>
            <person name="Zielenkiewicz U."/>
            <person name="Pilsyk S."/>
            <person name="Malc E."/>
            <person name="Mieczkowski P."/>
            <person name="Kruszewska J.S."/>
            <person name="Biernat P."/>
            <person name="Pawlowska J."/>
        </authorList>
    </citation>
    <scope>NUCLEOTIDE SEQUENCE</scope>
    <source>
        <strain evidence="9">CBS 226.32</strain>
    </source>
</reference>
<evidence type="ECO:0000313" key="10">
    <source>
        <dbReference type="Proteomes" id="UP000650833"/>
    </source>
</evidence>
<keyword evidence="5" id="KW-1133">Transmembrane helix</keyword>
<feature type="region of interest" description="Disordered" evidence="4">
    <location>
        <begin position="882"/>
        <end position="909"/>
    </location>
</feature>
<dbReference type="PROSITE" id="PS50110">
    <property type="entry name" value="RESPONSE_REGULATORY"/>
    <property type="match status" value="1"/>
</dbReference>
<feature type="transmembrane region" description="Helical" evidence="5">
    <location>
        <begin position="740"/>
        <end position="764"/>
    </location>
</feature>
<dbReference type="EMBL" id="JAEPRC010000156">
    <property type="protein sequence ID" value="KAG2206227.1"/>
    <property type="molecule type" value="Genomic_DNA"/>
</dbReference>
<evidence type="ECO:0000256" key="4">
    <source>
        <dbReference type="SAM" id="MobiDB-lite"/>
    </source>
</evidence>
<dbReference type="SMART" id="SM00388">
    <property type="entry name" value="HisKA"/>
    <property type="match status" value="1"/>
</dbReference>
<dbReference type="SMART" id="SM00448">
    <property type="entry name" value="REC"/>
    <property type="match status" value="1"/>
</dbReference>
<dbReference type="Gene3D" id="1.10.510.10">
    <property type="entry name" value="Transferase(Phosphotransferase) domain 1"/>
    <property type="match status" value="1"/>
</dbReference>
<dbReference type="InterPro" id="IPR028082">
    <property type="entry name" value="Peripla_BP_I"/>
</dbReference>
<feature type="region of interest" description="Disordered" evidence="4">
    <location>
        <begin position="1802"/>
        <end position="1843"/>
    </location>
</feature>
<dbReference type="OrthoDB" id="60033at2759"/>
<dbReference type="PROSITE" id="PS50011">
    <property type="entry name" value="PROTEIN_KINASE_DOM"/>
    <property type="match status" value="1"/>
</dbReference>
<evidence type="ECO:0000313" key="9">
    <source>
        <dbReference type="EMBL" id="KAG2206227.1"/>
    </source>
</evidence>
<dbReference type="Gene3D" id="3.40.50.2300">
    <property type="match status" value="4"/>
</dbReference>
<dbReference type="Pfam" id="PF00512">
    <property type="entry name" value="HisKA"/>
    <property type="match status" value="1"/>
</dbReference>
<dbReference type="SMART" id="SM00387">
    <property type="entry name" value="HATPase_c"/>
    <property type="match status" value="1"/>
</dbReference>
<dbReference type="Gene3D" id="3.30.565.10">
    <property type="entry name" value="Histidine kinase-like ATPase, C-terminal domain"/>
    <property type="match status" value="1"/>
</dbReference>
<dbReference type="InterPro" id="IPR036097">
    <property type="entry name" value="HisK_dim/P_sf"/>
</dbReference>
<comment type="caution">
    <text evidence="9">The sequence shown here is derived from an EMBL/GenBank/DDBJ whole genome shotgun (WGS) entry which is preliminary data.</text>
</comment>
<dbReference type="GO" id="GO:0000155">
    <property type="term" value="F:phosphorelay sensor kinase activity"/>
    <property type="evidence" value="ECO:0007669"/>
    <property type="project" value="InterPro"/>
</dbReference>
<organism evidence="9 10">
    <name type="scientific">Mucor plumbeus</name>
    <dbReference type="NCBI Taxonomy" id="97098"/>
    <lineage>
        <taxon>Eukaryota</taxon>
        <taxon>Fungi</taxon>
        <taxon>Fungi incertae sedis</taxon>
        <taxon>Mucoromycota</taxon>
        <taxon>Mucoromycotina</taxon>
        <taxon>Mucoromycetes</taxon>
        <taxon>Mucorales</taxon>
        <taxon>Mucorineae</taxon>
        <taxon>Mucoraceae</taxon>
        <taxon>Mucor</taxon>
    </lineage>
</organism>
<evidence type="ECO:0000259" key="7">
    <source>
        <dbReference type="PROSITE" id="PS50109"/>
    </source>
</evidence>
<feature type="domain" description="Protein kinase" evidence="6">
    <location>
        <begin position="956"/>
        <end position="1251"/>
    </location>
</feature>
<dbReference type="PANTHER" id="PTHR45339">
    <property type="entry name" value="HYBRID SIGNAL TRANSDUCTION HISTIDINE KINASE J"/>
    <property type="match status" value="1"/>
</dbReference>
<evidence type="ECO:0008006" key="11">
    <source>
        <dbReference type="Google" id="ProtNLM"/>
    </source>
</evidence>
<evidence type="ECO:0000259" key="8">
    <source>
        <dbReference type="PROSITE" id="PS50110"/>
    </source>
</evidence>
<dbReference type="GO" id="GO:0005524">
    <property type="term" value="F:ATP binding"/>
    <property type="evidence" value="ECO:0007669"/>
    <property type="project" value="InterPro"/>
</dbReference>
<keyword evidence="1 3" id="KW-0597">Phosphoprotein</keyword>
<dbReference type="PROSITE" id="PS50109">
    <property type="entry name" value="HIS_KIN"/>
    <property type="match status" value="1"/>
</dbReference>
<keyword evidence="5" id="KW-0472">Membrane</keyword>
<dbReference type="Gene3D" id="1.10.287.130">
    <property type="match status" value="1"/>
</dbReference>
<dbReference type="InterPro" id="IPR001789">
    <property type="entry name" value="Sig_transdc_resp-reg_receiver"/>
</dbReference>
<dbReference type="SUPFAM" id="SSF57184">
    <property type="entry name" value="Growth factor receptor domain"/>
    <property type="match status" value="1"/>
</dbReference>
<evidence type="ECO:0000259" key="6">
    <source>
        <dbReference type="PROSITE" id="PS50011"/>
    </source>
</evidence>
<feature type="transmembrane region" description="Helical" evidence="5">
    <location>
        <begin position="603"/>
        <end position="622"/>
    </location>
</feature>
<dbReference type="SUPFAM" id="SSF55874">
    <property type="entry name" value="ATPase domain of HSP90 chaperone/DNA topoisomerase II/histidine kinase"/>
    <property type="match status" value="1"/>
</dbReference>
<dbReference type="Proteomes" id="UP000650833">
    <property type="component" value="Unassembled WGS sequence"/>
</dbReference>
<dbReference type="CDD" id="cd16922">
    <property type="entry name" value="HATPase_EvgS-ArcB-TorS-like"/>
    <property type="match status" value="1"/>
</dbReference>
<dbReference type="PANTHER" id="PTHR45339:SF1">
    <property type="entry name" value="HYBRID SIGNAL TRANSDUCTION HISTIDINE KINASE J"/>
    <property type="match status" value="1"/>
</dbReference>
<gene>
    <name evidence="9" type="ORF">INT46_006395</name>
</gene>
<proteinExistence type="predicted"/>
<dbReference type="InterPro" id="IPR005467">
    <property type="entry name" value="His_kinase_dom"/>
</dbReference>
<evidence type="ECO:0000256" key="5">
    <source>
        <dbReference type="SAM" id="Phobius"/>
    </source>
</evidence>
<dbReference type="SUPFAM" id="SSF47384">
    <property type="entry name" value="Homodimeric domain of signal transducing histidine kinase"/>
    <property type="match status" value="1"/>
</dbReference>
<dbReference type="SUPFAM" id="SSF56112">
    <property type="entry name" value="Protein kinase-like (PK-like)"/>
    <property type="match status" value="1"/>
</dbReference>
<feature type="domain" description="Response regulatory" evidence="8">
    <location>
        <begin position="1865"/>
        <end position="1983"/>
    </location>
</feature>
<dbReference type="CDD" id="cd17546">
    <property type="entry name" value="REC_hyHK_CKI1_RcsC-like"/>
    <property type="match status" value="1"/>
</dbReference>
<sequence>MNLFGSYFIIITFFILGGVVHCISKLQDELSVFTLPTCGLTTSTISKKRRRISFISHESAIATFFHNPEQGSRDAANLVDVDVEWSRYLIKSEAKMIQSIHDAVKSGIDGIIASIPSDNVFKAIKYALSKNVPVIVFNSGLDYAKKLGLTRVLQDDIEAGIMLGQELYNANFSKPLTVQLSSLDDDTSKRRRLGIQQAIGHEPELLKISEVSNVSATNTPAQFVRDAFLSNPGAYDSIISLGGSSCADIVAASVLSLKHSFAPMNIASAFFDVGGENVSTLFRLEKNTFAVTQLPYYQTALPIFYMYLKLLTGEDVYKNQTIKTGPNLVTNSTLSYFMQNEANSLISINDKSGSIGALVPNTRGDTYNAAMMAGVNNLAQKLNWTVYNPKEEGLLVTSQKIEKDVDFFVNKGVDGILLQSSSNRILEYASNAISRAKSPMSAVAVGSFFEKFNRTYPNLSNVALGMVELSKSIAERIVLDGNSRPVCITERSIEVSSPFCQHFYEAFQELQGNNAIPKLNQVVQFVNVSYPGAMENEFMEITQRIYKNGSYEPDSFITFSEYIFEIINSRILKGYLDNSTISVYTVGELFDQNQAYLEGRVKGLWATNMFSIGFMSLLHIVLNKMVDFPSWEGALISTPGIKNICDPGTYHSNFTTTSYCQGSNGNTQKSIQCIQCPENMYTDLPDQGQCKSCEFGYFSLPGSTSCTTCYAKFDNTTSSNVINNSCLAYIDSQASEKRQLYMSIFIPLGVFLLLLSAALLYRFLRNRWLIQRASGSDEDWLLFFNELVKPPIHKLENNATTAASAGVGASISQKSSLSRPEFPLKSRSNTSAMNVNDWNLYNETQEGGFVEKNKTTCTGIGEIIAPPYYHSRSSSDLHGNEIHHHQRGAKGGGIGGGIRGGEKEEARGAAPPLSAAGIVGGSLFISNINNRKSGAITATTTSATLALTAIASSNKIDNRLITGKPEFMHALGLHRNLQVYIKQIGHKKVRVDGDLRKEVSLMKNARHSKLTEFIGLILEPQRTFIVEEYCSKGSLTDVLANPDIDLAWIFRFALINDLINGMRFLHRSKFQYHGCLTSDCCMVTGRWELKISNYGLGQLRHSQVVDRMDNSPNLKRRNSLLKKEAALTDDIAHVIRSTETLLWLAPESVVTTPLNVYLTYPSKQADVYSAGIIINEILTREKPYANKQLCPEFIFQQVCAIDLRPRMQPPGKDDFTQGMNSIVSDCLQRSSYARPSFTTIGTRVEELDPYFYGSDSMIDNMAVLLEKYANNMENLVKKRTANLQQRTLELEEERTRTETLLKDLKSAKEVAEAAAASKQNFLANMSHEIRTPMNAVIGMSRTLMESNLPPDLYDCAETIESSGNHLMALIDDILDYSKIESGKLALERSNLDLTYAIESAIKLISTNYLSKGIVLWYTISPDLPVHVLGDLVRLRQILLNLLSNAFKFTKKGYVCISVTSFQNSSITHPNVAIMNDASTPLGSSPNFRDDNFDPNAMVSYLFSVKDTGIGIPVEKTNKLFKSFSQVDASTTRNFGGTGLGLAISRKLCRIMGGDMWVESEEGKGSTFFFKIDLQKQIESNNYGTENHLFELSVACPRPLLIAESEVIRLKWISLLDNFGIPKATIMTTNEAETHFSSVKNKKQTDFSIIIIDVDFNSIDVTIGSTSVLDNLEKCYSRIRHIPTLCVIDTRLKRQPKNQSMGESDLSKSCIQHPVGSLDPVPTPNDEGLDPFASTSVRLNSTTATRLDTNETQNTYLYATITKPFKNSRLISILHDLLNYEKSPTFKRRRLPSVGSISIHSINRRGSLQQQHKQISSPVSSDNSRRASKNSNRTSNSNHEDANVLEDITTNSSSESESTDNLANIKTLIVDDNPINLKVLSRMLTQIGIQSQSANNGREAFEIIAKEPFDLVFMDIWMPEMNGLEASEKIRKEVATSDTYPYIIALTACVMPGDREKCIEAGMNGYVSKPIRKEELEASIHTFTQTVTTATTATTTTSE</sequence>
<feature type="compositionally biased region" description="Polar residues" evidence="4">
    <location>
        <begin position="1802"/>
        <end position="1821"/>
    </location>
</feature>
<feature type="domain" description="Histidine kinase" evidence="7">
    <location>
        <begin position="1324"/>
        <end position="1575"/>
    </location>
</feature>
<name>A0A8H7V5H5_9FUNG</name>
<evidence type="ECO:0000256" key="1">
    <source>
        <dbReference type="ARBA" id="ARBA00022553"/>
    </source>
</evidence>
<protein>
    <recommendedName>
        <fullName evidence="11">Guanylate cyclase</fullName>
    </recommendedName>
</protein>
<dbReference type="InterPro" id="IPR009030">
    <property type="entry name" value="Growth_fac_rcpt_cys_sf"/>
</dbReference>
<keyword evidence="10" id="KW-1185">Reference proteome</keyword>
<dbReference type="InterPro" id="IPR011009">
    <property type="entry name" value="Kinase-like_dom_sf"/>
</dbReference>
<dbReference type="InterPro" id="IPR004358">
    <property type="entry name" value="Sig_transdc_His_kin-like_C"/>
</dbReference>
<keyword evidence="5" id="KW-0812">Transmembrane</keyword>
<dbReference type="Pfam" id="PF00072">
    <property type="entry name" value="Response_reg"/>
    <property type="match status" value="1"/>
</dbReference>
<dbReference type="InterPro" id="IPR000719">
    <property type="entry name" value="Prot_kinase_dom"/>
</dbReference>
<accession>A0A8H7V5H5</accession>
<evidence type="ECO:0000256" key="2">
    <source>
        <dbReference type="ARBA" id="ARBA00023012"/>
    </source>
</evidence>
<dbReference type="InterPro" id="IPR003661">
    <property type="entry name" value="HisK_dim/P_dom"/>
</dbReference>
<dbReference type="Pfam" id="PF13407">
    <property type="entry name" value="Peripla_BP_4"/>
    <property type="match status" value="1"/>
</dbReference>
<keyword evidence="2" id="KW-0902">Two-component regulatory system</keyword>
<dbReference type="PRINTS" id="PR00344">
    <property type="entry name" value="BCTRLSENSOR"/>
</dbReference>
<dbReference type="InterPro" id="IPR003594">
    <property type="entry name" value="HATPase_dom"/>
</dbReference>
<feature type="modified residue" description="4-aspartylphosphate" evidence="3">
    <location>
        <position position="1914"/>
    </location>
</feature>
<dbReference type="InterPro" id="IPR036890">
    <property type="entry name" value="HATPase_C_sf"/>
</dbReference>
<dbReference type="SMART" id="SM01411">
    <property type="entry name" value="Ephrin_rec_like"/>
    <property type="match status" value="1"/>
</dbReference>